<dbReference type="VEuPathDB" id="FungiDB:P170DRAFT_439203"/>
<dbReference type="Proteomes" id="UP000234275">
    <property type="component" value="Unassembled WGS sequence"/>
</dbReference>
<comment type="caution">
    <text evidence="1">The sequence shown here is derived from an EMBL/GenBank/DDBJ whole genome shotgun (WGS) entry which is preliminary data.</text>
</comment>
<evidence type="ECO:0000313" key="1">
    <source>
        <dbReference type="EMBL" id="PLB45439.1"/>
    </source>
</evidence>
<evidence type="ECO:0000313" key="2">
    <source>
        <dbReference type="Proteomes" id="UP000234275"/>
    </source>
</evidence>
<dbReference type="RefSeq" id="XP_024700741.1">
    <property type="nucleotide sequence ID" value="XM_024849786.1"/>
</dbReference>
<accession>A0A2I2FXT1</accession>
<dbReference type="GeneID" id="36557485"/>
<proteinExistence type="predicted"/>
<reference evidence="1 2" key="1">
    <citation type="submission" date="2016-12" db="EMBL/GenBank/DDBJ databases">
        <title>The genomes of Aspergillus section Nigri reveals drivers in fungal speciation.</title>
        <authorList>
            <consortium name="DOE Joint Genome Institute"/>
            <person name="Vesth T.C."/>
            <person name="Nybo J."/>
            <person name="Theobald S."/>
            <person name="Brandl J."/>
            <person name="Frisvad J.C."/>
            <person name="Nielsen K.F."/>
            <person name="Lyhne E.K."/>
            <person name="Kogle M.E."/>
            <person name="Kuo A."/>
            <person name="Riley R."/>
            <person name="Clum A."/>
            <person name="Nolan M."/>
            <person name="Lipzen A."/>
            <person name="Salamov A."/>
            <person name="Henrissat B."/>
            <person name="Wiebenga A."/>
            <person name="De Vries R.P."/>
            <person name="Grigoriev I.V."/>
            <person name="Mortensen U.H."/>
            <person name="Andersen M.R."/>
            <person name="Baker S.E."/>
        </authorList>
    </citation>
    <scope>NUCLEOTIDE SEQUENCE [LARGE SCALE GENOMIC DNA]</scope>
    <source>
        <strain evidence="1 2">IBT 23096</strain>
    </source>
</reference>
<protein>
    <submittedName>
        <fullName evidence="1">Uncharacterized protein</fullName>
    </submittedName>
</protein>
<name>A0A2I2FXT1_9EURO</name>
<organism evidence="1 2">
    <name type="scientific">Aspergillus steynii IBT 23096</name>
    <dbReference type="NCBI Taxonomy" id="1392250"/>
    <lineage>
        <taxon>Eukaryota</taxon>
        <taxon>Fungi</taxon>
        <taxon>Dikarya</taxon>
        <taxon>Ascomycota</taxon>
        <taxon>Pezizomycotina</taxon>
        <taxon>Eurotiomycetes</taxon>
        <taxon>Eurotiomycetidae</taxon>
        <taxon>Eurotiales</taxon>
        <taxon>Aspergillaceae</taxon>
        <taxon>Aspergillus</taxon>
        <taxon>Aspergillus subgen. Circumdati</taxon>
    </lineage>
</organism>
<gene>
    <name evidence="1" type="ORF">P170DRAFT_439203</name>
</gene>
<dbReference type="EMBL" id="MSFO01000007">
    <property type="protein sequence ID" value="PLB45439.1"/>
    <property type="molecule type" value="Genomic_DNA"/>
</dbReference>
<dbReference type="AlphaFoldDB" id="A0A2I2FXT1"/>
<keyword evidence="2" id="KW-1185">Reference proteome</keyword>
<sequence>MTRKKSSETFLDPQEVYSAESFVIGWDRSGYTDPYCDAENRSSPLSMILQSTVGVLWETLG</sequence>